<keyword evidence="3" id="KW-1185">Reference proteome</keyword>
<protein>
    <recommendedName>
        <fullName evidence="4">DUF2975 domain-containing protein</fullName>
    </recommendedName>
</protein>
<comment type="caution">
    <text evidence="2">The sequence shown here is derived from an EMBL/GenBank/DDBJ whole genome shotgun (WGS) entry which is preliminary data.</text>
</comment>
<sequence>MEQSIVRFSVIVHRTLTTLIAISAMVSVMLWVMATLYPAEWLDASFPVEVSMPISLERSLLGFIPAMLPVMQFIVIFYLLASLFQLYANHQIFEIGNAQKIKLISYALLATPIITLTSDLTLSFVLTYSEGDWHTNVHFSDSDLTFFIVGLVVFCISKVMLFGAEINEENQLTI</sequence>
<organism evidence="2 3">
    <name type="scientific">Vibrio comitans NBRC 102076</name>
    <dbReference type="NCBI Taxonomy" id="1219078"/>
    <lineage>
        <taxon>Bacteria</taxon>
        <taxon>Pseudomonadati</taxon>
        <taxon>Pseudomonadota</taxon>
        <taxon>Gammaproteobacteria</taxon>
        <taxon>Vibrionales</taxon>
        <taxon>Vibrionaceae</taxon>
        <taxon>Vibrio</taxon>
    </lineage>
</organism>
<feature type="transmembrane region" description="Helical" evidence="1">
    <location>
        <begin position="59"/>
        <end position="83"/>
    </location>
</feature>
<keyword evidence="1" id="KW-0472">Membrane</keyword>
<dbReference type="Proteomes" id="UP000318242">
    <property type="component" value="Unassembled WGS sequence"/>
</dbReference>
<feature type="transmembrane region" description="Helical" evidence="1">
    <location>
        <begin position="16"/>
        <end position="39"/>
    </location>
</feature>
<reference evidence="2 3" key="1">
    <citation type="submission" date="2019-06" db="EMBL/GenBank/DDBJ databases">
        <title>Whole genome shotgun sequence of Vibrio comitans NBRC 102076.</title>
        <authorList>
            <person name="Hosoyama A."/>
            <person name="Uohara A."/>
            <person name="Ohji S."/>
            <person name="Ichikawa N."/>
        </authorList>
    </citation>
    <scope>NUCLEOTIDE SEQUENCE [LARGE SCALE GENOMIC DNA]</scope>
    <source>
        <strain evidence="2 3">NBRC 102076</strain>
    </source>
</reference>
<dbReference type="RefSeq" id="WP_141272276.1">
    <property type="nucleotide sequence ID" value="NZ_BJLH01000014.1"/>
</dbReference>
<evidence type="ECO:0008006" key="4">
    <source>
        <dbReference type="Google" id="ProtNLM"/>
    </source>
</evidence>
<evidence type="ECO:0000313" key="3">
    <source>
        <dbReference type="Proteomes" id="UP000318242"/>
    </source>
</evidence>
<dbReference type="Pfam" id="PF11188">
    <property type="entry name" value="DUF2975"/>
    <property type="match status" value="1"/>
</dbReference>
<feature type="transmembrane region" description="Helical" evidence="1">
    <location>
        <begin position="103"/>
        <end position="126"/>
    </location>
</feature>
<keyword evidence="1" id="KW-1133">Transmembrane helix</keyword>
<dbReference type="OrthoDB" id="8479187at2"/>
<dbReference type="AlphaFoldDB" id="A0A4Y3IRF9"/>
<proteinExistence type="predicted"/>
<feature type="transmembrane region" description="Helical" evidence="1">
    <location>
        <begin position="146"/>
        <end position="164"/>
    </location>
</feature>
<dbReference type="EMBL" id="BJLH01000014">
    <property type="protein sequence ID" value="GEA61926.1"/>
    <property type="molecule type" value="Genomic_DNA"/>
</dbReference>
<name>A0A4Y3IRF9_9VIBR</name>
<accession>A0A4Y3IRF9</accession>
<evidence type="ECO:0000256" key="1">
    <source>
        <dbReference type="SAM" id="Phobius"/>
    </source>
</evidence>
<dbReference type="InterPro" id="IPR021354">
    <property type="entry name" value="DUF2975"/>
</dbReference>
<evidence type="ECO:0000313" key="2">
    <source>
        <dbReference type="EMBL" id="GEA61926.1"/>
    </source>
</evidence>
<gene>
    <name evidence="2" type="ORF">VCO01S_31190</name>
</gene>
<keyword evidence="1" id="KW-0812">Transmembrane</keyword>